<dbReference type="InterPro" id="IPR045034">
    <property type="entry name" value="O-acyltransferase_WSD1-like"/>
</dbReference>
<dbReference type="PANTHER" id="PTHR31650:SF1">
    <property type="entry name" value="WAX ESTER SYNTHASE_DIACYLGLYCEROL ACYLTRANSFERASE 4-RELATED"/>
    <property type="match status" value="1"/>
</dbReference>
<reference evidence="2 3" key="1">
    <citation type="journal article" date="2021" name="Sci. Rep.">
        <title>The genome of the diatom Chaetoceros tenuissimus carries an ancient integrated fragment of an extant virus.</title>
        <authorList>
            <person name="Hongo Y."/>
            <person name="Kimura K."/>
            <person name="Takaki Y."/>
            <person name="Yoshida Y."/>
            <person name="Baba S."/>
            <person name="Kobayashi G."/>
            <person name="Nagasaki K."/>
            <person name="Hano T."/>
            <person name="Tomaru Y."/>
        </authorList>
    </citation>
    <scope>NUCLEOTIDE SEQUENCE [LARGE SCALE GENOMIC DNA]</scope>
    <source>
        <strain evidence="2 3">NIES-3715</strain>
    </source>
</reference>
<dbReference type="InterPro" id="IPR009721">
    <property type="entry name" value="O-acyltransferase_WSD1_C"/>
</dbReference>
<dbReference type="AlphaFoldDB" id="A0AAD3D1X1"/>
<sequence length="601" mass="66593">MSAASLLQIISKKAPLVGASIGSTALASYHLASNNEDKSLFGNKTSMVQCDADTNNTKNEATKLLQEQRAANLRKRMTSIGKFSLKSQTDQNPSQPVFFLALSNHQIKPTKPGDEKDENVDYDEFGRKFPFMTAKEFTRTWIQRDIPKLHPRFHWKVSNCSNYFEPIQEKDELKEDLANHVSEALHMRVYRQELKSRVEQLLTSVLDVTDKLWSVEISSGEVGSSGAISKKRAKEIVKEVNETSDGNIYRGSTKETVLLFRCHHCLGDAVSITTALGDLLDEAQEIKEMIKREIRKRKEKMKKGGFLKKLLRKLQMLIWFIFGSIQALCRQSFLVLTTRKNPFLAVLNLSSAEEKKLLSSHAGTRSISWCEVAPLDEAKRISKELGGPKSTVNDIFVSCVTKAIAKQLEFNRKARGSDDASKLPENINVCIPAHLAGGVLPPGKGVGNLIGAFVARVPGSMDNSIAPSERLKKVHSSLDTVKRSPAALLSYMMAKFCSHYLPESMATKIFLSSSANAAVAISNSRGYEEKVHINGRTVESLAGFYPLPPGLPVGVLVQSYGNVVSLSVTAETWAVPDADQFLVWVLDEYKLLCKEAELKAK</sequence>
<protein>
    <recommendedName>
        <fullName evidence="1">O-acyltransferase WSD1 C-terminal domain-containing protein</fullName>
    </recommendedName>
</protein>
<dbReference type="Proteomes" id="UP001054902">
    <property type="component" value="Unassembled WGS sequence"/>
</dbReference>
<dbReference type="GO" id="GO:0008374">
    <property type="term" value="F:O-acyltransferase activity"/>
    <property type="evidence" value="ECO:0007669"/>
    <property type="project" value="InterPro"/>
</dbReference>
<evidence type="ECO:0000259" key="1">
    <source>
        <dbReference type="Pfam" id="PF06974"/>
    </source>
</evidence>
<dbReference type="GO" id="GO:0005886">
    <property type="term" value="C:plasma membrane"/>
    <property type="evidence" value="ECO:0007669"/>
    <property type="project" value="TreeGrafter"/>
</dbReference>
<feature type="domain" description="O-acyltransferase WSD1 C-terminal" evidence="1">
    <location>
        <begin position="447"/>
        <end position="588"/>
    </location>
</feature>
<dbReference type="PANTHER" id="PTHR31650">
    <property type="entry name" value="O-ACYLTRANSFERASE (WSD1-LIKE) FAMILY PROTEIN"/>
    <property type="match status" value="1"/>
</dbReference>
<gene>
    <name evidence="2" type="ORF">CTEN210_11476</name>
</gene>
<dbReference type="GO" id="GO:0019432">
    <property type="term" value="P:triglyceride biosynthetic process"/>
    <property type="evidence" value="ECO:0007669"/>
    <property type="project" value="TreeGrafter"/>
</dbReference>
<accession>A0AAD3D1X1</accession>
<evidence type="ECO:0000313" key="2">
    <source>
        <dbReference type="EMBL" id="GFH55000.1"/>
    </source>
</evidence>
<name>A0AAD3D1X1_9STRA</name>
<dbReference type="Pfam" id="PF06974">
    <property type="entry name" value="WS_DGAT_C"/>
    <property type="match status" value="1"/>
</dbReference>
<comment type="caution">
    <text evidence="2">The sequence shown here is derived from an EMBL/GenBank/DDBJ whole genome shotgun (WGS) entry which is preliminary data.</text>
</comment>
<evidence type="ECO:0000313" key="3">
    <source>
        <dbReference type="Proteomes" id="UP001054902"/>
    </source>
</evidence>
<dbReference type="EMBL" id="BLLK01000047">
    <property type="protein sequence ID" value="GFH55000.1"/>
    <property type="molecule type" value="Genomic_DNA"/>
</dbReference>
<keyword evidence="3" id="KW-1185">Reference proteome</keyword>
<organism evidence="2 3">
    <name type="scientific">Chaetoceros tenuissimus</name>
    <dbReference type="NCBI Taxonomy" id="426638"/>
    <lineage>
        <taxon>Eukaryota</taxon>
        <taxon>Sar</taxon>
        <taxon>Stramenopiles</taxon>
        <taxon>Ochrophyta</taxon>
        <taxon>Bacillariophyta</taxon>
        <taxon>Coscinodiscophyceae</taxon>
        <taxon>Chaetocerotophycidae</taxon>
        <taxon>Chaetocerotales</taxon>
        <taxon>Chaetocerotaceae</taxon>
        <taxon>Chaetoceros</taxon>
    </lineage>
</organism>
<proteinExistence type="predicted"/>